<dbReference type="EMBL" id="CAUEEQ010004324">
    <property type="protein sequence ID" value="CAJ0927124.1"/>
    <property type="molecule type" value="Genomic_DNA"/>
</dbReference>
<dbReference type="Proteomes" id="UP001176940">
    <property type="component" value="Unassembled WGS sequence"/>
</dbReference>
<sequence length="252" mass="29086">MVDSLPWSQLLRVRRIVSDDERVDLRLEEMCGKFLRRGYPKTVVNDFKMRARDTSRDSICNRSLNRQPCERIPFVSTYNSASNQIGRVLKRHWSFLQRGLPSVVGFRSPPMMSFRRGRNLKDKLVRSDIGSERTLTQQFFGTARHGNFPCLGCACCNNLLKGEFFHHPHTGKKIYLKERYTCLSSYVVYMIVCPCGLAYVGETTTAVKVRISKHKSTIRTGLTDLPIPKHFVDMRHSVNQLRFRVIDSVPVL</sequence>
<comment type="caution">
    <text evidence="1">The sequence shown here is derived from an EMBL/GenBank/DDBJ whole genome shotgun (WGS) entry which is preliminary data.</text>
</comment>
<evidence type="ECO:0000313" key="2">
    <source>
        <dbReference type="Proteomes" id="UP001176940"/>
    </source>
</evidence>
<name>A0ABN9KWM0_9NEOB</name>
<proteinExistence type="predicted"/>
<evidence type="ECO:0000313" key="1">
    <source>
        <dbReference type="EMBL" id="CAJ0927124.1"/>
    </source>
</evidence>
<accession>A0ABN9KWM0</accession>
<reference evidence="1" key="1">
    <citation type="submission" date="2023-07" db="EMBL/GenBank/DDBJ databases">
        <authorList>
            <person name="Stuckert A."/>
        </authorList>
    </citation>
    <scope>NUCLEOTIDE SEQUENCE</scope>
</reference>
<protein>
    <recommendedName>
        <fullName evidence="3">GIY-YIG domain-containing protein</fullName>
    </recommendedName>
</protein>
<dbReference type="PANTHER" id="PTHR21301:SF12">
    <property type="match status" value="1"/>
</dbReference>
<evidence type="ECO:0008006" key="3">
    <source>
        <dbReference type="Google" id="ProtNLM"/>
    </source>
</evidence>
<gene>
    <name evidence="1" type="ORF">RIMI_LOCUS2963460</name>
</gene>
<dbReference type="PANTHER" id="PTHR21301">
    <property type="entry name" value="REVERSE TRANSCRIPTASE"/>
    <property type="match status" value="1"/>
</dbReference>
<organism evidence="1 2">
    <name type="scientific">Ranitomeya imitator</name>
    <name type="common">mimic poison frog</name>
    <dbReference type="NCBI Taxonomy" id="111125"/>
    <lineage>
        <taxon>Eukaryota</taxon>
        <taxon>Metazoa</taxon>
        <taxon>Chordata</taxon>
        <taxon>Craniata</taxon>
        <taxon>Vertebrata</taxon>
        <taxon>Euteleostomi</taxon>
        <taxon>Amphibia</taxon>
        <taxon>Batrachia</taxon>
        <taxon>Anura</taxon>
        <taxon>Neobatrachia</taxon>
        <taxon>Hyloidea</taxon>
        <taxon>Dendrobatidae</taxon>
        <taxon>Dendrobatinae</taxon>
        <taxon>Ranitomeya</taxon>
    </lineage>
</organism>
<keyword evidence="2" id="KW-1185">Reference proteome</keyword>